<dbReference type="Pfam" id="PF04350">
    <property type="entry name" value="PilO"/>
    <property type="match status" value="1"/>
</dbReference>
<dbReference type="PANTHER" id="PTHR39555">
    <property type="entry name" value="FIMBRIAL ASSEMBLY PROTEIN PILO-LIKE PROTEIN-RELATED"/>
    <property type="match status" value="1"/>
</dbReference>
<dbReference type="GO" id="GO:0043107">
    <property type="term" value="P:type IV pilus-dependent motility"/>
    <property type="evidence" value="ECO:0007669"/>
    <property type="project" value="InterPro"/>
</dbReference>
<keyword evidence="3" id="KW-1185">Reference proteome</keyword>
<reference evidence="2 3" key="1">
    <citation type="journal article" date="2017" name="Front. Microbiol.">
        <title>Genome Sequence of Desulfurella amilsii Strain TR1 and Comparative Genomics of Desulfurellaceae Family.</title>
        <authorList>
            <person name="Florentino A.P."/>
            <person name="Stams A.J."/>
            <person name="Sanchez-Andrea I."/>
        </authorList>
    </citation>
    <scope>NUCLEOTIDE SEQUENCE [LARGE SCALE GENOMIC DNA]</scope>
    <source>
        <strain evidence="2 3">TR1</strain>
    </source>
</reference>
<dbReference type="OrthoDB" id="5507182at2"/>
<dbReference type="InterPro" id="IPR014717">
    <property type="entry name" value="Transl_elong_EF1B/ribsomal_bS6"/>
</dbReference>
<gene>
    <name evidence="2" type="ORF">DESAMIL20_1259</name>
</gene>
<proteinExistence type="predicted"/>
<evidence type="ECO:0000313" key="3">
    <source>
        <dbReference type="Proteomes" id="UP000194141"/>
    </source>
</evidence>
<organism evidence="2 3">
    <name type="scientific">Desulfurella amilsii</name>
    <dbReference type="NCBI Taxonomy" id="1562698"/>
    <lineage>
        <taxon>Bacteria</taxon>
        <taxon>Pseudomonadati</taxon>
        <taxon>Campylobacterota</taxon>
        <taxon>Desulfurellia</taxon>
        <taxon>Desulfurellales</taxon>
        <taxon>Desulfurellaceae</taxon>
        <taxon>Desulfurella</taxon>
    </lineage>
</organism>
<dbReference type="GO" id="GO:0043683">
    <property type="term" value="P:type IV pilus assembly"/>
    <property type="evidence" value="ECO:0007669"/>
    <property type="project" value="InterPro"/>
</dbReference>
<dbReference type="PANTHER" id="PTHR39555:SF1">
    <property type="entry name" value="TYPE IV PILUS INNER MEMBRANE COMPONENT PILO"/>
    <property type="match status" value="1"/>
</dbReference>
<dbReference type="AlphaFoldDB" id="A0A1X4XVY7"/>
<dbReference type="InterPro" id="IPR007445">
    <property type="entry name" value="PilO"/>
</dbReference>
<dbReference type="STRING" id="1562698.DESAMIL20_1259"/>
<dbReference type="Gene3D" id="3.30.70.60">
    <property type="match status" value="1"/>
</dbReference>
<evidence type="ECO:0000313" key="2">
    <source>
        <dbReference type="EMBL" id="OSS41706.1"/>
    </source>
</evidence>
<name>A0A1X4XVY7_9BACT</name>
<dbReference type="EMBL" id="MDSU01000018">
    <property type="protein sequence ID" value="OSS41706.1"/>
    <property type="molecule type" value="Genomic_DNA"/>
</dbReference>
<accession>A0A1X4XVY7</accession>
<evidence type="ECO:0000256" key="1">
    <source>
        <dbReference type="SAM" id="Phobius"/>
    </source>
</evidence>
<dbReference type="RefSeq" id="WP_086033941.1">
    <property type="nucleotide sequence ID" value="NZ_MDSU01000018.1"/>
</dbReference>
<feature type="transmembrane region" description="Helical" evidence="1">
    <location>
        <begin position="25"/>
        <end position="44"/>
    </location>
</feature>
<keyword evidence="1" id="KW-1133">Transmembrane helix</keyword>
<dbReference type="Proteomes" id="UP000194141">
    <property type="component" value="Unassembled WGS sequence"/>
</dbReference>
<sequence length="202" mass="22609">MAQNKLIGKSQLSSQFSDIPQSQKIIIAVVIVIGLALIWYFSYFQGLYSKAKQLNSEITQLSEFEKKLPLEMKKYADISKKLQRYKEMLPGKEAIPKLLVDIHSTITKVGVSMNKFSPQSISTQNQNATYTTTPLQISITGTYNQIGNTFEVLSNMLRLVKVTDFSISPSSNANSNVLNVDFKAETYSLKNPDQNTKNGKAK</sequence>
<comment type="caution">
    <text evidence="2">The sequence shown here is derived from an EMBL/GenBank/DDBJ whole genome shotgun (WGS) entry which is preliminary data.</text>
</comment>
<keyword evidence="1" id="KW-0472">Membrane</keyword>
<protein>
    <submittedName>
        <fullName evidence="2">Type 4 pilus biogenesis protein PilO</fullName>
    </submittedName>
</protein>
<keyword evidence="1" id="KW-0812">Transmembrane</keyword>